<organism evidence="2 3">
    <name type="scientific">Streptomyces lannensis</name>
    <dbReference type="NCBI Taxonomy" id="766498"/>
    <lineage>
        <taxon>Bacteria</taxon>
        <taxon>Bacillati</taxon>
        <taxon>Actinomycetota</taxon>
        <taxon>Actinomycetes</taxon>
        <taxon>Kitasatosporales</taxon>
        <taxon>Streptomycetaceae</taxon>
        <taxon>Streptomyces</taxon>
    </lineage>
</organism>
<sequence length="247" mass="25057">MSKAIRRTHLAALALVTIGMTACGGGHDGGASAAKGAVSRGTEQNARVLSQRQLEDAVVGGHDLPGVQVEGIGAGTKGIGNGVIHAARRSNTNPSLCAPVSAAVDGASGYTPVGSVQRIAGRKGHSAILTLVSYRSADADRVINELRTALMSCKGYSAGSTKATYEDVEATSDPSQGDGGVAFRLKLVMQPGEDSLKVSISVTVIRHGSTLAIYKVAADTPETTASIPADLVNAQSKVLDAAVHTTA</sequence>
<accession>A0ABP7KWD8</accession>
<comment type="caution">
    <text evidence="2">The sequence shown here is derived from an EMBL/GenBank/DDBJ whole genome shotgun (WGS) entry which is preliminary data.</text>
</comment>
<dbReference type="RefSeq" id="WP_345552918.1">
    <property type="nucleotide sequence ID" value="NZ_BAAAZA010000025.1"/>
</dbReference>
<evidence type="ECO:0000313" key="3">
    <source>
        <dbReference type="Proteomes" id="UP001501563"/>
    </source>
</evidence>
<reference evidence="3" key="1">
    <citation type="journal article" date="2019" name="Int. J. Syst. Evol. Microbiol.">
        <title>The Global Catalogue of Microorganisms (GCM) 10K type strain sequencing project: providing services to taxonomists for standard genome sequencing and annotation.</title>
        <authorList>
            <consortium name="The Broad Institute Genomics Platform"/>
            <consortium name="The Broad Institute Genome Sequencing Center for Infectious Disease"/>
            <person name="Wu L."/>
            <person name="Ma J."/>
        </authorList>
    </citation>
    <scope>NUCLEOTIDE SEQUENCE [LARGE SCALE GENOMIC DNA]</scope>
    <source>
        <strain evidence="3">JCM 16578</strain>
    </source>
</reference>
<dbReference type="EMBL" id="BAAAZA010000025">
    <property type="protein sequence ID" value="GAA3889024.1"/>
    <property type="molecule type" value="Genomic_DNA"/>
</dbReference>
<dbReference type="PROSITE" id="PS51257">
    <property type="entry name" value="PROKAR_LIPOPROTEIN"/>
    <property type="match status" value="1"/>
</dbReference>
<feature type="signal peptide" evidence="1">
    <location>
        <begin position="1"/>
        <end position="22"/>
    </location>
</feature>
<evidence type="ECO:0000256" key="1">
    <source>
        <dbReference type="SAM" id="SignalP"/>
    </source>
</evidence>
<keyword evidence="3" id="KW-1185">Reference proteome</keyword>
<protein>
    <recommendedName>
        <fullName evidence="4">Lipoprotein</fullName>
    </recommendedName>
</protein>
<gene>
    <name evidence="2" type="ORF">GCM10022207_65640</name>
</gene>
<name>A0ABP7KWD8_9ACTN</name>
<dbReference type="Proteomes" id="UP001501563">
    <property type="component" value="Unassembled WGS sequence"/>
</dbReference>
<evidence type="ECO:0008006" key="4">
    <source>
        <dbReference type="Google" id="ProtNLM"/>
    </source>
</evidence>
<feature type="chain" id="PRO_5047083753" description="Lipoprotein" evidence="1">
    <location>
        <begin position="23"/>
        <end position="247"/>
    </location>
</feature>
<keyword evidence="1" id="KW-0732">Signal</keyword>
<proteinExistence type="predicted"/>
<evidence type="ECO:0000313" key="2">
    <source>
        <dbReference type="EMBL" id="GAA3889024.1"/>
    </source>
</evidence>